<dbReference type="EMBL" id="CYKH01000935">
    <property type="protein sequence ID" value="CUG69498.1"/>
    <property type="molecule type" value="Genomic_DNA"/>
</dbReference>
<protein>
    <submittedName>
        <fullName evidence="2">Uncharacterized protein</fullName>
    </submittedName>
</protein>
<dbReference type="VEuPathDB" id="TriTrypDB:BSAL_83380c"/>
<accession>A0A0S4J3M8</accession>
<evidence type="ECO:0000256" key="1">
    <source>
        <dbReference type="SAM" id="MobiDB-lite"/>
    </source>
</evidence>
<evidence type="ECO:0000313" key="2">
    <source>
        <dbReference type="EMBL" id="CUG69498.1"/>
    </source>
</evidence>
<sequence length="399" mass="45740">MPSYVFQPGDANQEWVLRQKQSATPSKVIYAPSEEQLITAASAVADTEVIGTRPSVKRPRPEETAAPRRTLGTRLAKAAPAVPQRPASKLDQLLAMRRTERVANDVVLLSNEQIRTALKEFNVDETTPQQQRSLPPEVKSKRKSPERKAERNYIDVETERILFPDGDLVAFVPKNEPLWDYPANAMITTRTITALLDVIRHCFPDHLIIDSFGFEVLRKHSRPYPPQLIKMRMACVVFHHSHFVAFGYDPFVKKAYTWDSCKDHYESYRREVFYEFVAWLSAGSNRVVGTETCFKLQAPGSNDCGLFALNAVIRIISNQHGILSRKQLAQKHEDPTFQFALLREDPLRPLPKVSLRQCPDCGKYLRQMTSKERGHDFWRCPDMYCREGRGPWRAAWDAE</sequence>
<feature type="region of interest" description="Disordered" evidence="1">
    <location>
        <begin position="121"/>
        <end position="150"/>
    </location>
</feature>
<gene>
    <name evidence="2" type="ORF">BSAL_83380c</name>
</gene>
<evidence type="ECO:0000313" key="3">
    <source>
        <dbReference type="Proteomes" id="UP000051952"/>
    </source>
</evidence>
<keyword evidence="3" id="KW-1185">Reference proteome</keyword>
<organism evidence="2 3">
    <name type="scientific">Bodo saltans</name>
    <name type="common">Flagellated protozoan</name>
    <dbReference type="NCBI Taxonomy" id="75058"/>
    <lineage>
        <taxon>Eukaryota</taxon>
        <taxon>Discoba</taxon>
        <taxon>Euglenozoa</taxon>
        <taxon>Kinetoplastea</taxon>
        <taxon>Metakinetoplastina</taxon>
        <taxon>Eubodonida</taxon>
        <taxon>Bodonidae</taxon>
        <taxon>Bodo</taxon>
    </lineage>
</organism>
<dbReference type="SUPFAM" id="SSF54001">
    <property type="entry name" value="Cysteine proteinases"/>
    <property type="match status" value="1"/>
</dbReference>
<name>A0A0S4J3M8_BODSA</name>
<dbReference type="Proteomes" id="UP000051952">
    <property type="component" value="Unassembled WGS sequence"/>
</dbReference>
<reference evidence="3" key="1">
    <citation type="submission" date="2015-09" db="EMBL/GenBank/DDBJ databases">
        <authorList>
            <consortium name="Pathogen Informatics"/>
        </authorList>
    </citation>
    <scope>NUCLEOTIDE SEQUENCE [LARGE SCALE GENOMIC DNA]</scope>
    <source>
        <strain evidence="3">Lake Konstanz</strain>
    </source>
</reference>
<proteinExistence type="predicted"/>
<dbReference type="InterPro" id="IPR038765">
    <property type="entry name" value="Papain-like_cys_pep_sf"/>
</dbReference>
<dbReference type="AlphaFoldDB" id="A0A0S4J3M8"/>
<feature type="compositionally biased region" description="Polar residues" evidence="1">
    <location>
        <begin position="124"/>
        <end position="133"/>
    </location>
</feature>